<keyword evidence="5 8" id="KW-0472">Membrane</keyword>
<dbReference type="Pfam" id="PF00083">
    <property type="entry name" value="Sugar_tr"/>
    <property type="match status" value="1"/>
</dbReference>
<feature type="transmembrane region" description="Helical" evidence="8">
    <location>
        <begin position="88"/>
        <end position="107"/>
    </location>
</feature>
<dbReference type="GO" id="GO:0022857">
    <property type="term" value="F:transmembrane transporter activity"/>
    <property type="evidence" value="ECO:0007669"/>
    <property type="project" value="InterPro"/>
</dbReference>
<evidence type="ECO:0000256" key="4">
    <source>
        <dbReference type="ARBA" id="ARBA00022989"/>
    </source>
</evidence>
<organism evidence="10 11">
    <name type="scientific">Brassicogethes aeneus</name>
    <name type="common">Rape pollen beetle</name>
    <name type="synonym">Meligethes aeneus</name>
    <dbReference type="NCBI Taxonomy" id="1431903"/>
    <lineage>
        <taxon>Eukaryota</taxon>
        <taxon>Metazoa</taxon>
        <taxon>Ecdysozoa</taxon>
        <taxon>Arthropoda</taxon>
        <taxon>Hexapoda</taxon>
        <taxon>Insecta</taxon>
        <taxon>Pterygota</taxon>
        <taxon>Neoptera</taxon>
        <taxon>Endopterygota</taxon>
        <taxon>Coleoptera</taxon>
        <taxon>Polyphaga</taxon>
        <taxon>Cucujiformia</taxon>
        <taxon>Nitidulidae</taxon>
        <taxon>Meligethinae</taxon>
        <taxon>Brassicogethes</taxon>
    </lineage>
</organism>
<keyword evidence="4 8" id="KW-1133">Transmembrane helix</keyword>
<dbReference type="PROSITE" id="PS50850">
    <property type="entry name" value="MFS"/>
    <property type="match status" value="1"/>
</dbReference>
<feature type="transmembrane region" description="Helical" evidence="8">
    <location>
        <begin position="255"/>
        <end position="281"/>
    </location>
</feature>
<gene>
    <name evidence="10" type="ORF">MELIAE_LOCUS6756</name>
</gene>
<evidence type="ECO:0000256" key="2">
    <source>
        <dbReference type="ARBA" id="ARBA00022475"/>
    </source>
</evidence>
<keyword evidence="11" id="KW-1185">Reference proteome</keyword>
<feature type="transmembrane region" description="Helical" evidence="8">
    <location>
        <begin position="172"/>
        <end position="192"/>
    </location>
</feature>
<keyword evidence="3 8" id="KW-0812">Transmembrane</keyword>
<dbReference type="PANTHER" id="PTHR48021">
    <property type="match status" value="1"/>
</dbReference>
<evidence type="ECO:0000313" key="10">
    <source>
        <dbReference type="EMBL" id="CAH0555374.1"/>
    </source>
</evidence>
<dbReference type="AlphaFoldDB" id="A0A9P0FG80"/>
<evidence type="ECO:0000256" key="7">
    <source>
        <dbReference type="ARBA" id="ARBA00024348"/>
    </source>
</evidence>
<feature type="domain" description="Major facilitator superfamily (MFS) profile" evidence="9">
    <location>
        <begin position="20"/>
        <end position="445"/>
    </location>
</feature>
<dbReference type="Proteomes" id="UP001154078">
    <property type="component" value="Chromosome 4"/>
</dbReference>
<dbReference type="InterPro" id="IPR036259">
    <property type="entry name" value="MFS_trans_sf"/>
</dbReference>
<dbReference type="FunFam" id="1.20.1250.20:FF:000055">
    <property type="entry name" value="Facilitated trehalose transporter Tret1-2 homolog"/>
    <property type="match status" value="1"/>
</dbReference>
<dbReference type="OrthoDB" id="6133115at2759"/>
<feature type="transmembrane region" description="Helical" evidence="8">
    <location>
        <begin position="389"/>
        <end position="407"/>
    </location>
</feature>
<feature type="transmembrane region" description="Helical" evidence="8">
    <location>
        <begin position="293"/>
        <end position="313"/>
    </location>
</feature>
<reference evidence="10" key="1">
    <citation type="submission" date="2021-12" db="EMBL/GenBank/DDBJ databases">
        <authorList>
            <person name="King R."/>
        </authorList>
    </citation>
    <scope>NUCLEOTIDE SEQUENCE</scope>
</reference>
<feature type="transmembrane region" description="Helical" evidence="8">
    <location>
        <begin position="64"/>
        <end position="81"/>
    </location>
</feature>
<evidence type="ECO:0000256" key="5">
    <source>
        <dbReference type="ARBA" id="ARBA00023136"/>
    </source>
</evidence>
<dbReference type="Gene3D" id="1.20.1250.20">
    <property type="entry name" value="MFS general substrate transporter like domains"/>
    <property type="match status" value="1"/>
</dbReference>
<dbReference type="InterPro" id="IPR005828">
    <property type="entry name" value="MFS_sugar_transport-like"/>
</dbReference>
<feature type="transmembrane region" description="Helical" evidence="8">
    <location>
        <begin position="354"/>
        <end position="377"/>
    </location>
</feature>
<dbReference type="PANTHER" id="PTHR48021:SF46">
    <property type="entry name" value="MAJOR FACILITATOR SUPERFAMILY (MFS) PROFILE DOMAIN-CONTAINING PROTEIN"/>
    <property type="match status" value="1"/>
</dbReference>
<keyword evidence="6" id="KW-0325">Glycoprotein</keyword>
<comment type="subcellular location">
    <subcellularLocation>
        <location evidence="1">Cell membrane</location>
        <topology evidence="1">Multi-pass membrane protein</topology>
    </subcellularLocation>
</comment>
<dbReference type="PROSITE" id="PS00216">
    <property type="entry name" value="SUGAR_TRANSPORT_1"/>
    <property type="match status" value="2"/>
</dbReference>
<name>A0A9P0FG80_BRAAE</name>
<dbReference type="PRINTS" id="PR00171">
    <property type="entry name" value="SUGRTRNSPORT"/>
</dbReference>
<dbReference type="GO" id="GO:0005886">
    <property type="term" value="C:plasma membrane"/>
    <property type="evidence" value="ECO:0007669"/>
    <property type="project" value="UniProtKB-SubCell"/>
</dbReference>
<protein>
    <recommendedName>
        <fullName evidence="9">Major facilitator superfamily (MFS) profile domain-containing protein</fullName>
    </recommendedName>
</protein>
<sequence length="479" mass="53442">MSMVNSAVNLFQGTFTQILTAITCTLPMISDGMQYGWSAPVIPVFQAENSPIKVTKKQLELLESVYIIGAICGITVTIYLVDKIGRKMSLILAATTTLIVWIVIGTANRVEYIIAARFFTGMAGDMAFVAAPMYLAEIADQKIRGFLSSIIYLMMLVGIVVVYVTVPFTPYITTPILGVCINVIGIITYAFMPESPYYLLIKNKPEKAKEALIKFRQSKEVDKEFEEISQSVQREKSIKTKPWDIILVKSNRKAVLIMVVLNGAQHMACISIVIMNLHLILEAAGSIYIQTSYAAIIFSTIMLLSATISSFFMDRYGRKILLIISNILTGFCLLTLSIYFYLKHTGVDVLSVSWIPIVSVMIYAAAFKFGLGLVPIVLTAELFPSNVKALGMTLSDVMYVLFAYISIELYQFLSDNYGIHVPFFLFTACCVFTAAFTYLFIPETKGKTLEQIQVMLKGETNRVRNINRPEIVYTSVEKV</sequence>
<keyword evidence="2" id="KW-1003">Cell membrane</keyword>
<dbReference type="InterPro" id="IPR050549">
    <property type="entry name" value="MFS_Trehalose_Transporter"/>
</dbReference>
<evidence type="ECO:0000256" key="3">
    <source>
        <dbReference type="ARBA" id="ARBA00022692"/>
    </source>
</evidence>
<dbReference type="InterPro" id="IPR003663">
    <property type="entry name" value="Sugar/inositol_transpt"/>
</dbReference>
<accession>A0A9P0FG80</accession>
<comment type="similarity">
    <text evidence="7">Belongs to the major facilitator superfamily. Sugar transporter (TC 2.A.1.1) family. Trehalose transporter subfamily.</text>
</comment>
<dbReference type="SUPFAM" id="SSF103473">
    <property type="entry name" value="MFS general substrate transporter"/>
    <property type="match status" value="1"/>
</dbReference>
<evidence type="ECO:0000313" key="11">
    <source>
        <dbReference type="Proteomes" id="UP001154078"/>
    </source>
</evidence>
<proteinExistence type="inferred from homology"/>
<evidence type="ECO:0000256" key="8">
    <source>
        <dbReference type="SAM" id="Phobius"/>
    </source>
</evidence>
<dbReference type="InterPro" id="IPR005829">
    <property type="entry name" value="Sugar_transporter_CS"/>
</dbReference>
<feature type="transmembrane region" description="Helical" evidence="8">
    <location>
        <begin position="419"/>
        <end position="441"/>
    </location>
</feature>
<feature type="transmembrane region" description="Helical" evidence="8">
    <location>
        <begin position="113"/>
        <end position="134"/>
    </location>
</feature>
<feature type="transmembrane region" description="Helical" evidence="8">
    <location>
        <begin position="320"/>
        <end position="342"/>
    </location>
</feature>
<evidence type="ECO:0000256" key="6">
    <source>
        <dbReference type="ARBA" id="ARBA00023180"/>
    </source>
</evidence>
<dbReference type="EMBL" id="OV121135">
    <property type="protein sequence ID" value="CAH0555374.1"/>
    <property type="molecule type" value="Genomic_DNA"/>
</dbReference>
<feature type="transmembrane region" description="Helical" evidence="8">
    <location>
        <begin position="146"/>
        <end position="166"/>
    </location>
</feature>
<dbReference type="InterPro" id="IPR020846">
    <property type="entry name" value="MFS_dom"/>
</dbReference>
<evidence type="ECO:0000259" key="9">
    <source>
        <dbReference type="PROSITE" id="PS50850"/>
    </source>
</evidence>
<evidence type="ECO:0000256" key="1">
    <source>
        <dbReference type="ARBA" id="ARBA00004651"/>
    </source>
</evidence>